<dbReference type="VEuPathDB" id="MicrosporidiaDB:ECANGB1_1598"/>
<name>A0A1Y1S5R2_9MICR</name>
<dbReference type="AlphaFoldDB" id="A0A1Y1S5R2"/>
<reference evidence="1 2" key="1">
    <citation type="journal article" date="2017" name="Environ. Microbiol.">
        <title>Decay of the glycolytic pathway and adaptation to intranuclear parasitism within Enterocytozoonidae microsporidia.</title>
        <authorList>
            <person name="Wiredu Boakye D."/>
            <person name="Jaroenlak P."/>
            <person name="Prachumwat A."/>
            <person name="Williams T.A."/>
            <person name="Bateman K.S."/>
            <person name="Itsathitphaisarn O."/>
            <person name="Sritunyalucksana K."/>
            <person name="Paszkiewicz K.H."/>
            <person name="Moore K.A."/>
            <person name="Stentiford G.D."/>
            <person name="Williams B.A."/>
        </authorList>
    </citation>
    <scope>NUCLEOTIDE SEQUENCE [LARGE SCALE GENOMIC DNA]</scope>
    <source>
        <strain evidence="1 2">GB1</strain>
    </source>
</reference>
<comment type="caution">
    <text evidence="1">The sequence shown here is derived from an EMBL/GenBank/DDBJ whole genome shotgun (WGS) entry which is preliminary data.</text>
</comment>
<sequence length="142" mass="16794">MFYWIIGMVRCANSKLVIPDATDLSYESTILLENQTTEYYHSKLTVVKNELTHSLKRLNEKKQELSECYEINWNEVNEYLLKIQVQNNNLNGFRKRVYSNYKESSIADQSCDYPIYLIFLECNTLSLECIQVSNEIRNDIMI</sequence>
<dbReference type="EMBL" id="LWDP01000051">
    <property type="protein sequence ID" value="ORD93748.1"/>
    <property type="molecule type" value="Genomic_DNA"/>
</dbReference>
<organism evidence="1 2">
    <name type="scientific">Enterospora canceri</name>
    <dbReference type="NCBI Taxonomy" id="1081671"/>
    <lineage>
        <taxon>Eukaryota</taxon>
        <taxon>Fungi</taxon>
        <taxon>Fungi incertae sedis</taxon>
        <taxon>Microsporidia</taxon>
        <taxon>Enterocytozoonidae</taxon>
        <taxon>Enterospora</taxon>
    </lineage>
</organism>
<protein>
    <submittedName>
        <fullName evidence="1">Uncharacterized protein</fullName>
    </submittedName>
</protein>
<accession>A0A1Y1S5R2</accession>
<gene>
    <name evidence="1" type="ORF">ECANGB1_1598</name>
</gene>
<keyword evidence="2" id="KW-1185">Reference proteome</keyword>
<dbReference type="Proteomes" id="UP000192639">
    <property type="component" value="Unassembled WGS sequence"/>
</dbReference>
<evidence type="ECO:0000313" key="2">
    <source>
        <dbReference type="Proteomes" id="UP000192639"/>
    </source>
</evidence>
<evidence type="ECO:0000313" key="1">
    <source>
        <dbReference type="EMBL" id="ORD93748.1"/>
    </source>
</evidence>
<proteinExistence type="predicted"/>